<keyword evidence="2" id="KW-0812">Transmembrane</keyword>
<organism evidence="4 5">
    <name type="scientific">Flavihumibacter stibioxidans</name>
    <dbReference type="NCBI Taxonomy" id="1834163"/>
    <lineage>
        <taxon>Bacteria</taxon>
        <taxon>Pseudomonadati</taxon>
        <taxon>Bacteroidota</taxon>
        <taxon>Chitinophagia</taxon>
        <taxon>Chitinophagales</taxon>
        <taxon>Chitinophagaceae</taxon>
        <taxon>Flavihumibacter</taxon>
    </lineage>
</organism>
<proteinExistence type="predicted"/>
<evidence type="ECO:0000256" key="2">
    <source>
        <dbReference type="SAM" id="Phobius"/>
    </source>
</evidence>
<accession>A0ABR7M6V3</accession>
<feature type="region of interest" description="Disordered" evidence="1">
    <location>
        <begin position="1"/>
        <end position="25"/>
    </location>
</feature>
<feature type="transmembrane region" description="Helical" evidence="2">
    <location>
        <begin position="113"/>
        <end position="131"/>
    </location>
</feature>
<gene>
    <name evidence="4" type="ORF">BC349_06250</name>
</gene>
<name>A0ABR7M6V3_9BACT</name>
<protein>
    <recommendedName>
        <fullName evidence="3">LiaF transmembrane domain-containing protein</fullName>
    </recommendedName>
</protein>
<feature type="domain" description="LiaF transmembrane" evidence="3">
    <location>
        <begin position="39"/>
        <end position="133"/>
    </location>
</feature>
<dbReference type="EMBL" id="MBUA01000001">
    <property type="protein sequence ID" value="MBC6490559.1"/>
    <property type="molecule type" value="Genomic_DNA"/>
</dbReference>
<evidence type="ECO:0000313" key="5">
    <source>
        <dbReference type="Proteomes" id="UP000765802"/>
    </source>
</evidence>
<dbReference type="InterPro" id="IPR054331">
    <property type="entry name" value="LiaF_TM"/>
</dbReference>
<keyword evidence="2" id="KW-0472">Membrane</keyword>
<evidence type="ECO:0000259" key="3">
    <source>
        <dbReference type="Pfam" id="PF22570"/>
    </source>
</evidence>
<feature type="transmembrane region" description="Helical" evidence="2">
    <location>
        <begin position="39"/>
        <end position="58"/>
    </location>
</feature>
<evidence type="ECO:0000313" key="4">
    <source>
        <dbReference type="EMBL" id="MBC6490559.1"/>
    </source>
</evidence>
<feature type="compositionally biased region" description="Polar residues" evidence="1">
    <location>
        <begin position="166"/>
        <end position="175"/>
    </location>
</feature>
<keyword evidence="5" id="KW-1185">Reference proteome</keyword>
<feature type="region of interest" description="Disordered" evidence="1">
    <location>
        <begin position="139"/>
        <end position="186"/>
    </location>
</feature>
<feature type="compositionally biased region" description="Low complexity" evidence="1">
    <location>
        <begin position="147"/>
        <end position="165"/>
    </location>
</feature>
<keyword evidence="2" id="KW-1133">Transmembrane helix</keyword>
<dbReference type="Proteomes" id="UP000765802">
    <property type="component" value="Unassembled WGS sequence"/>
</dbReference>
<feature type="transmembrane region" description="Helical" evidence="2">
    <location>
        <begin position="89"/>
        <end position="107"/>
    </location>
</feature>
<comment type="caution">
    <text evidence="4">The sequence shown here is derived from an EMBL/GenBank/DDBJ whole genome shotgun (WGS) entry which is preliminary data.</text>
</comment>
<sequence length="307" mass="33561">MDAQNIQEENKSYGAGSGRREFRRQGRNRQCMNKNSSSIFGIVLVVVGGLIIASRAGLGIPSWVLSWPMILITVGLVVGISTGFRRSGWFVPLLIGLFFLLDDILPGFFPREYFWPALLVVGGILLIFRPFRNRGDWFTPRTENGPQAGQQYGQQADQQYSQQAGTTETWQSGQEDATGGFGSTGTSAAGHSASYTGIDGLNETAVFGNVRKILVTKNFSGGEVSAVFGSAEINLLQTDFQQPPHLELNAVFGSIKLVVPSHWQVKFESNAVLGGIEDKRPRHTIYSDKVLYLEANAVFGGIQIESH</sequence>
<dbReference type="Pfam" id="PF22570">
    <property type="entry name" value="LiaF-TM"/>
    <property type="match status" value="1"/>
</dbReference>
<dbReference type="RefSeq" id="WP_187255854.1">
    <property type="nucleotide sequence ID" value="NZ_JBHULF010000006.1"/>
</dbReference>
<evidence type="ECO:0000256" key="1">
    <source>
        <dbReference type="SAM" id="MobiDB-lite"/>
    </source>
</evidence>
<reference evidence="4 5" key="1">
    <citation type="submission" date="2016-07" db="EMBL/GenBank/DDBJ databases">
        <title>Genome analysis of Flavihumibacter stibioxidans YS-17.</title>
        <authorList>
            <person name="Shi K."/>
            <person name="Han Y."/>
            <person name="Wang G."/>
        </authorList>
    </citation>
    <scope>NUCLEOTIDE SEQUENCE [LARGE SCALE GENOMIC DNA]</scope>
    <source>
        <strain evidence="4 5">YS-17</strain>
    </source>
</reference>
<feature type="transmembrane region" description="Helical" evidence="2">
    <location>
        <begin position="64"/>
        <end position="82"/>
    </location>
</feature>